<keyword evidence="1" id="KW-0597">Phosphoprotein</keyword>
<keyword evidence="5" id="KW-0378">Hydrolase</keyword>
<accession>A0A9D5SAY9</accession>
<evidence type="ECO:0000256" key="3">
    <source>
        <dbReference type="ARBA" id="ARBA00022722"/>
    </source>
</evidence>
<dbReference type="AlphaFoldDB" id="A0A9D5SAY9"/>
<dbReference type="GO" id="GO:0004540">
    <property type="term" value="F:RNA nuclease activity"/>
    <property type="evidence" value="ECO:0007669"/>
    <property type="project" value="InterPro"/>
</dbReference>
<dbReference type="PANTHER" id="PTHR34139:SF1">
    <property type="entry name" value="RNASE MJ1380-RELATED"/>
    <property type="match status" value="1"/>
</dbReference>
<gene>
    <name evidence="6" type="ORF">E7101_04315</name>
</gene>
<dbReference type="InterPro" id="IPR051813">
    <property type="entry name" value="HepT_RNase_toxin"/>
</dbReference>
<protein>
    <submittedName>
        <fullName evidence="6">DUF86 domain-containing protein</fullName>
    </submittedName>
</protein>
<evidence type="ECO:0000256" key="5">
    <source>
        <dbReference type="ARBA" id="ARBA00022801"/>
    </source>
</evidence>
<dbReference type="InterPro" id="IPR008201">
    <property type="entry name" value="HepT-like"/>
</dbReference>
<evidence type="ECO:0000313" key="7">
    <source>
        <dbReference type="Proteomes" id="UP000806522"/>
    </source>
</evidence>
<dbReference type="PANTHER" id="PTHR34139">
    <property type="entry name" value="UPF0331 PROTEIN MJ0127"/>
    <property type="match status" value="1"/>
</dbReference>
<evidence type="ECO:0000256" key="4">
    <source>
        <dbReference type="ARBA" id="ARBA00022741"/>
    </source>
</evidence>
<dbReference type="EMBL" id="SUYC01000003">
    <property type="protein sequence ID" value="MBE6270155.1"/>
    <property type="molecule type" value="Genomic_DNA"/>
</dbReference>
<keyword evidence="2" id="KW-1277">Toxin-antitoxin system</keyword>
<dbReference type="GO" id="GO:0016787">
    <property type="term" value="F:hydrolase activity"/>
    <property type="evidence" value="ECO:0007669"/>
    <property type="project" value="UniProtKB-KW"/>
</dbReference>
<sequence>MFDHEIVMDSLRKISKAIETILERSAVVSDPNELLKSPGGMMRLDAICMNLIALGEAVKGLDKQTHGDLLPRYPEIYWSGVMRMRDKIAHHYFEVDTDVVFRTVQEDVPKMKSVIDRMIADVEEIDNFSGNK</sequence>
<evidence type="ECO:0000256" key="2">
    <source>
        <dbReference type="ARBA" id="ARBA00022649"/>
    </source>
</evidence>
<dbReference type="Pfam" id="PF01934">
    <property type="entry name" value="HepT-like"/>
    <property type="match status" value="1"/>
</dbReference>
<name>A0A9D5SAY9_XYLRU</name>
<proteinExistence type="predicted"/>
<dbReference type="Proteomes" id="UP000806522">
    <property type="component" value="Unassembled WGS sequence"/>
</dbReference>
<evidence type="ECO:0000313" key="6">
    <source>
        <dbReference type="EMBL" id="MBE6270155.1"/>
    </source>
</evidence>
<keyword evidence="3" id="KW-0540">Nuclease</keyword>
<reference evidence="6" key="1">
    <citation type="submission" date="2019-04" db="EMBL/GenBank/DDBJ databases">
        <title>Evolution of Biomass-Degrading Anaerobic Consortia Revealed by Metagenomics.</title>
        <authorList>
            <person name="Peng X."/>
        </authorList>
    </citation>
    <scope>NUCLEOTIDE SEQUENCE</scope>
    <source>
        <strain evidence="6">SIG140</strain>
    </source>
</reference>
<organism evidence="6 7">
    <name type="scientific">Xylanibacter ruminicola</name>
    <name type="common">Prevotella ruminicola</name>
    <dbReference type="NCBI Taxonomy" id="839"/>
    <lineage>
        <taxon>Bacteria</taxon>
        <taxon>Pseudomonadati</taxon>
        <taxon>Bacteroidota</taxon>
        <taxon>Bacteroidia</taxon>
        <taxon>Bacteroidales</taxon>
        <taxon>Prevotellaceae</taxon>
        <taxon>Xylanibacter</taxon>
    </lineage>
</organism>
<keyword evidence="4" id="KW-0547">Nucleotide-binding</keyword>
<evidence type="ECO:0000256" key="1">
    <source>
        <dbReference type="ARBA" id="ARBA00022553"/>
    </source>
</evidence>
<dbReference type="GO" id="GO:0000166">
    <property type="term" value="F:nucleotide binding"/>
    <property type="evidence" value="ECO:0007669"/>
    <property type="project" value="UniProtKB-KW"/>
</dbReference>
<dbReference type="GO" id="GO:0110001">
    <property type="term" value="C:toxin-antitoxin complex"/>
    <property type="evidence" value="ECO:0007669"/>
    <property type="project" value="InterPro"/>
</dbReference>
<comment type="caution">
    <text evidence="6">The sequence shown here is derived from an EMBL/GenBank/DDBJ whole genome shotgun (WGS) entry which is preliminary data.</text>
</comment>